<keyword evidence="6" id="KW-1279">T cell receptor</keyword>
<dbReference type="GO" id="GO:0042605">
    <property type="term" value="F:peptide antigen binding"/>
    <property type="evidence" value="ECO:0007669"/>
    <property type="project" value="TreeGrafter"/>
</dbReference>
<evidence type="ECO:0000256" key="2">
    <source>
        <dbReference type="ARBA" id="ARBA00022859"/>
    </source>
</evidence>
<dbReference type="InterPro" id="IPR013783">
    <property type="entry name" value="Ig-like_fold"/>
</dbReference>
<dbReference type="InterPro" id="IPR036179">
    <property type="entry name" value="Ig-like_dom_sf"/>
</dbReference>
<feature type="signal peptide" evidence="7">
    <location>
        <begin position="1"/>
        <end position="21"/>
    </location>
</feature>
<feature type="chain" id="PRO_5025688425" description="Ig-like domain-containing protein" evidence="7">
    <location>
        <begin position="22"/>
        <end position="108"/>
    </location>
</feature>
<keyword evidence="1 7" id="KW-0732">Signal</keyword>
<reference evidence="9" key="1">
    <citation type="submission" date="2025-08" db="UniProtKB">
        <authorList>
            <consortium name="Ensembl"/>
        </authorList>
    </citation>
    <scope>IDENTIFICATION</scope>
</reference>
<evidence type="ECO:0000256" key="4">
    <source>
        <dbReference type="ARBA" id="ARBA00023170"/>
    </source>
</evidence>
<dbReference type="Pfam" id="PF07686">
    <property type="entry name" value="V-set"/>
    <property type="match status" value="1"/>
</dbReference>
<dbReference type="InterPro" id="IPR013106">
    <property type="entry name" value="Ig_V-set"/>
</dbReference>
<accession>A0A669Q851</accession>
<dbReference type="SUPFAM" id="SSF48726">
    <property type="entry name" value="Immunoglobulin"/>
    <property type="match status" value="1"/>
</dbReference>
<keyword evidence="2" id="KW-0391">Immunity</keyword>
<organism evidence="9 10">
    <name type="scientific">Phasianus colchicus</name>
    <name type="common">Common pheasant</name>
    <dbReference type="NCBI Taxonomy" id="9054"/>
    <lineage>
        <taxon>Eukaryota</taxon>
        <taxon>Metazoa</taxon>
        <taxon>Chordata</taxon>
        <taxon>Craniata</taxon>
        <taxon>Vertebrata</taxon>
        <taxon>Euteleostomi</taxon>
        <taxon>Archelosauria</taxon>
        <taxon>Archosauria</taxon>
        <taxon>Dinosauria</taxon>
        <taxon>Saurischia</taxon>
        <taxon>Theropoda</taxon>
        <taxon>Coelurosauria</taxon>
        <taxon>Aves</taxon>
        <taxon>Neognathae</taxon>
        <taxon>Galloanserae</taxon>
        <taxon>Galliformes</taxon>
        <taxon>Phasianidae</taxon>
        <taxon>Phasianinae</taxon>
        <taxon>Phasianus</taxon>
    </lineage>
</organism>
<keyword evidence="5" id="KW-0393">Immunoglobulin domain</keyword>
<evidence type="ECO:0000313" key="9">
    <source>
        <dbReference type="Ensembl" id="ENSPCLP00000017027.1"/>
    </source>
</evidence>
<dbReference type="OMA" id="GYAYLYW"/>
<dbReference type="PROSITE" id="PS50835">
    <property type="entry name" value="IG_LIKE"/>
    <property type="match status" value="1"/>
</dbReference>
<evidence type="ECO:0000259" key="8">
    <source>
        <dbReference type="PROSITE" id="PS50835"/>
    </source>
</evidence>
<feature type="domain" description="Ig-like" evidence="8">
    <location>
        <begin position="17"/>
        <end position="108"/>
    </location>
</feature>
<evidence type="ECO:0000256" key="1">
    <source>
        <dbReference type="ARBA" id="ARBA00022729"/>
    </source>
</evidence>
<dbReference type="GO" id="GO:0042101">
    <property type="term" value="C:T cell receptor complex"/>
    <property type="evidence" value="ECO:0007669"/>
    <property type="project" value="UniProtKB-KW"/>
</dbReference>
<evidence type="ECO:0000256" key="6">
    <source>
        <dbReference type="ARBA" id="ARBA00043266"/>
    </source>
</evidence>
<dbReference type="GO" id="GO:0002250">
    <property type="term" value="P:adaptive immune response"/>
    <property type="evidence" value="ECO:0007669"/>
    <property type="project" value="UniProtKB-KW"/>
</dbReference>
<evidence type="ECO:0000256" key="7">
    <source>
        <dbReference type="SAM" id="SignalP"/>
    </source>
</evidence>
<keyword evidence="10" id="KW-1185">Reference proteome</keyword>
<dbReference type="InterPro" id="IPR051006">
    <property type="entry name" value="TCR_variable_domain"/>
</dbReference>
<protein>
    <recommendedName>
        <fullName evidence="8">Ig-like domain-containing protein</fullName>
    </recommendedName>
</protein>
<dbReference type="InterPro" id="IPR007110">
    <property type="entry name" value="Ig-like_dom"/>
</dbReference>
<dbReference type="SMART" id="SM00406">
    <property type="entry name" value="IGv"/>
    <property type="match status" value="1"/>
</dbReference>
<keyword evidence="4" id="KW-0675">Receptor</keyword>
<dbReference type="PANTHER" id="PTHR19343:SF13">
    <property type="entry name" value="T CELL RECEPTOR ALPHA VARIABLE 21"/>
    <property type="match status" value="1"/>
</dbReference>
<sequence>LQRLLCLLVLSGVWWLSQISAVTVRAGQTEALQCSYNSSASYIYVAWYRQLPNRPLQYLLSPEVQGRSSVSRDNSQSVSYLSLRALRPHDSAHYFCAVRTATGNPAEL</sequence>
<name>A0A669Q851_PHACC</name>
<evidence type="ECO:0000256" key="3">
    <source>
        <dbReference type="ARBA" id="ARBA00023130"/>
    </source>
</evidence>
<proteinExistence type="predicted"/>
<evidence type="ECO:0000256" key="5">
    <source>
        <dbReference type="ARBA" id="ARBA00023319"/>
    </source>
</evidence>
<dbReference type="Ensembl" id="ENSPCLT00000022758.1">
    <property type="protein sequence ID" value="ENSPCLP00000017027.1"/>
    <property type="gene ID" value="ENSPCLG00000014162.1"/>
</dbReference>
<evidence type="ECO:0000313" key="10">
    <source>
        <dbReference type="Proteomes" id="UP000472261"/>
    </source>
</evidence>
<keyword evidence="3" id="KW-1064">Adaptive immunity</keyword>
<dbReference type="Gene3D" id="2.60.40.10">
    <property type="entry name" value="Immunoglobulins"/>
    <property type="match status" value="1"/>
</dbReference>
<dbReference type="PANTHER" id="PTHR19343">
    <property type="entry name" value="T CELL RECEPTOR ALPHA VARIABLE 1-2"/>
    <property type="match status" value="1"/>
</dbReference>
<dbReference type="Proteomes" id="UP000472261">
    <property type="component" value="Unplaced"/>
</dbReference>
<reference evidence="9" key="2">
    <citation type="submission" date="2025-09" db="UniProtKB">
        <authorList>
            <consortium name="Ensembl"/>
        </authorList>
    </citation>
    <scope>IDENTIFICATION</scope>
</reference>
<dbReference type="AlphaFoldDB" id="A0A669Q851"/>